<accession>A0A0A9CV31</accession>
<reference evidence="1" key="2">
    <citation type="journal article" date="2015" name="Data Brief">
        <title>Shoot transcriptome of the giant reed, Arundo donax.</title>
        <authorList>
            <person name="Barrero R.A."/>
            <person name="Guerrero F.D."/>
            <person name="Moolhuijzen P."/>
            <person name="Goolsby J.A."/>
            <person name="Tidwell J."/>
            <person name="Bellgard S.E."/>
            <person name="Bellgard M.I."/>
        </authorList>
    </citation>
    <scope>NUCLEOTIDE SEQUENCE</scope>
    <source>
        <tissue evidence="1">Shoot tissue taken approximately 20 cm above the soil surface</tissue>
    </source>
</reference>
<dbReference type="AlphaFoldDB" id="A0A0A9CV31"/>
<proteinExistence type="predicted"/>
<sequence length="140" mass="15840">MSPNARRSQCLRSFAPCSTKLSCSRTCCPVLLRFFRSEKTAYSDRSERIIWTLSPSVKMGAFPRGISFQHLYRSSRSVKQHSNPRGLFLSPSIRDDTATSRLMLALLRAHGFSQKLRMPMMNSRIADSSSLLSLELGHDL</sequence>
<organism evidence="1">
    <name type="scientific">Arundo donax</name>
    <name type="common">Giant reed</name>
    <name type="synonym">Donax arundinaceus</name>
    <dbReference type="NCBI Taxonomy" id="35708"/>
    <lineage>
        <taxon>Eukaryota</taxon>
        <taxon>Viridiplantae</taxon>
        <taxon>Streptophyta</taxon>
        <taxon>Embryophyta</taxon>
        <taxon>Tracheophyta</taxon>
        <taxon>Spermatophyta</taxon>
        <taxon>Magnoliopsida</taxon>
        <taxon>Liliopsida</taxon>
        <taxon>Poales</taxon>
        <taxon>Poaceae</taxon>
        <taxon>PACMAD clade</taxon>
        <taxon>Arundinoideae</taxon>
        <taxon>Arundineae</taxon>
        <taxon>Arundo</taxon>
    </lineage>
</organism>
<reference evidence="1" key="1">
    <citation type="submission" date="2014-09" db="EMBL/GenBank/DDBJ databases">
        <authorList>
            <person name="Magalhaes I.L.F."/>
            <person name="Oliveira U."/>
            <person name="Santos F.R."/>
            <person name="Vidigal T.H.D.A."/>
            <person name="Brescovit A.D."/>
            <person name="Santos A.J."/>
        </authorList>
    </citation>
    <scope>NUCLEOTIDE SEQUENCE</scope>
    <source>
        <tissue evidence="1">Shoot tissue taken approximately 20 cm above the soil surface</tissue>
    </source>
</reference>
<name>A0A0A9CV31_ARUDO</name>
<evidence type="ECO:0000313" key="1">
    <source>
        <dbReference type="EMBL" id="JAD80164.1"/>
    </source>
</evidence>
<dbReference type="EMBL" id="GBRH01217731">
    <property type="protein sequence ID" value="JAD80164.1"/>
    <property type="molecule type" value="Transcribed_RNA"/>
</dbReference>
<protein>
    <submittedName>
        <fullName evidence="1">Uncharacterized protein</fullName>
    </submittedName>
</protein>